<evidence type="ECO:0000313" key="2">
    <source>
        <dbReference type="EnsemblProtists" id="Phyra77772"/>
    </source>
</evidence>
<dbReference type="STRING" id="164328.H3GMN0"/>
<dbReference type="GO" id="GO:0005802">
    <property type="term" value="C:trans-Golgi network"/>
    <property type="evidence" value="ECO:0000318"/>
    <property type="project" value="GO_Central"/>
</dbReference>
<dbReference type="FunFam" id="3.30.1380.20:FF:000021">
    <property type="entry name" value="TRansport Protein Particle"/>
    <property type="match status" value="1"/>
</dbReference>
<reference evidence="2" key="2">
    <citation type="submission" date="2015-06" db="UniProtKB">
        <authorList>
            <consortium name="EnsemblProtists"/>
        </authorList>
    </citation>
    <scope>IDENTIFICATION</scope>
    <source>
        <strain evidence="2">Pr102</strain>
    </source>
</reference>
<dbReference type="SUPFAM" id="SSF111126">
    <property type="entry name" value="Ligand-binding domain in the NO signalling and Golgi transport"/>
    <property type="match status" value="1"/>
</dbReference>
<reference evidence="3" key="1">
    <citation type="journal article" date="2006" name="Science">
        <title>Phytophthora genome sequences uncover evolutionary origins and mechanisms of pathogenesis.</title>
        <authorList>
            <person name="Tyler B.M."/>
            <person name="Tripathy S."/>
            <person name="Zhang X."/>
            <person name="Dehal P."/>
            <person name="Jiang R.H."/>
            <person name="Aerts A."/>
            <person name="Arredondo F.D."/>
            <person name="Baxter L."/>
            <person name="Bensasson D."/>
            <person name="Beynon J.L."/>
            <person name="Chapman J."/>
            <person name="Damasceno C.M."/>
            <person name="Dorrance A.E."/>
            <person name="Dou D."/>
            <person name="Dickerman A.W."/>
            <person name="Dubchak I.L."/>
            <person name="Garbelotto M."/>
            <person name="Gijzen M."/>
            <person name="Gordon S.G."/>
            <person name="Govers F."/>
            <person name="Grunwald N.J."/>
            <person name="Huang W."/>
            <person name="Ivors K.L."/>
            <person name="Jones R.W."/>
            <person name="Kamoun S."/>
            <person name="Krampis K."/>
            <person name="Lamour K.H."/>
            <person name="Lee M.K."/>
            <person name="McDonald W.H."/>
            <person name="Medina M."/>
            <person name="Meijer H.J."/>
            <person name="Nordberg E.K."/>
            <person name="Maclean D.J."/>
            <person name="Ospina-Giraldo M.D."/>
            <person name="Morris P.F."/>
            <person name="Phuntumart V."/>
            <person name="Putnam N.H."/>
            <person name="Rash S."/>
            <person name="Rose J.K."/>
            <person name="Sakihama Y."/>
            <person name="Salamov A.A."/>
            <person name="Savidor A."/>
            <person name="Scheuring C.F."/>
            <person name="Smith B.M."/>
            <person name="Sobral B.W."/>
            <person name="Terry A."/>
            <person name="Torto-Alalibo T.A."/>
            <person name="Win J."/>
            <person name="Xu Z."/>
            <person name="Zhang H."/>
            <person name="Grigoriev I.V."/>
            <person name="Rokhsar D.S."/>
            <person name="Boore J.L."/>
        </authorList>
    </citation>
    <scope>NUCLEOTIDE SEQUENCE [LARGE SCALE GENOMIC DNA]</scope>
    <source>
        <strain evidence="3">Pr102</strain>
    </source>
</reference>
<dbReference type="Gene3D" id="3.30.1380.20">
    <property type="entry name" value="Trafficking protein particle complex subunit 3"/>
    <property type="match status" value="1"/>
</dbReference>
<dbReference type="CDD" id="cd14944">
    <property type="entry name" value="TRAPPC6A_Trs33"/>
    <property type="match status" value="1"/>
</dbReference>
<name>H3GMN0_PHYRM</name>
<dbReference type="VEuPathDB" id="FungiDB:KRP22_12669"/>
<evidence type="ECO:0008006" key="4">
    <source>
        <dbReference type="Google" id="ProtNLM"/>
    </source>
</evidence>
<evidence type="ECO:0000256" key="1">
    <source>
        <dbReference type="ARBA" id="ARBA00006218"/>
    </source>
</evidence>
<dbReference type="InParanoid" id="H3GMN0"/>
<dbReference type="InterPro" id="IPR037992">
    <property type="entry name" value="TRAPPC6/Trs33"/>
</dbReference>
<dbReference type="GO" id="GO:0005801">
    <property type="term" value="C:cis-Golgi network"/>
    <property type="evidence" value="ECO:0000318"/>
    <property type="project" value="GO_Central"/>
</dbReference>
<dbReference type="GO" id="GO:0006888">
    <property type="term" value="P:endoplasmic reticulum to Golgi vesicle-mediated transport"/>
    <property type="evidence" value="ECO:0000318"/>
    <property type="project" value="GO_Central"/>
</dbReference>
<dbReference type="EMBL" id="DS566023">
    <property type="status" value="NOT_ANNOTATED_CDS"/>
    <property type="molecule type" value="Genomic_DNA"/>
</dbReference>
<sequence length="188" mass="20892">MKEVADGCFQQLYGEIVRSMVGFLRGNVVIMACSQIVVALGRYPWQTEGVAPTPEEEAAHREAVIIKLEAMGYDVGCRFAERVARDRPRMLEPLDVIKFVCKDFWIAIFKKQIDKLQTNHRGVFVVQDFSFRWLAGISAATDQETREMALLFLVFPCGLIRGALANLGLTAIVNADVPDARALPGCGE</sequence>
<dbReference type="EnsemblProtists" id="Phyra77772">
    <property type="protein sequence ID" value="Phyra77772"/>
    <property type="gene ID" value="Phyra77772"/>
</dbReference>
<dbReference type="InterPro" id="IPR007194">
    <property type="entry name" value="TRAPP_component"/>
</dbReference>
<dbReference type="eggNOG" id="KOG3316">
    <property type="taxonomic scope" value="Eukaryota"/>
</dbReference>
<dbReference type="Proteomes" id="UP000005238">
    <property type="component" value="Unassembled WGS sequence"/>
</dbReference>
<protein>
    <recommendedName>
        <fullName evidence="4">Trafficking protein particle complex subunit 6B</fullName>
    </recommendedName>
</protein>
<dbReference type="OMA" id="CKEFWTA"/>
<accession>H3GMN0</accession>
<comment type="similarity">
    <text evidence="1">Belongs to the TRAPP small subunits family. BET3 subfamily.</text>
</comment>
<organism evidence="2 3">
    <name type="scientific">Phytophthora ramorum</name>
    <name type="common">Sudden oak death agent</name>
    <dbReference type="NCBI Taxonomy" id="164328"/>
    <lineage>
        <taxon>Eukaryota</taxon>
        <taxon>Sar</taxon>
        <taxon>Stramenopiles</taxon>
        <taxon>Oomycota</taxon>
        <taxon>Peronosporomycetes</taxon>
        <taxon>Peronosporales</taxon>
        <taxon>Peronosporaceae</taxon>
        <taxon>Phytophthora</taxon>
    </lineage>
</organism>
<dbReference type="GO" id="GO:0030008">
    <property type="term" value="C:TRAPP complex"/>
    <property type="evidence" value="ECO:0000318"/>
    <property type="project" value="GO_Central"/>
</dbReference>
<dbReference type="Pfam" id="PF04051">
    <property type="entry name" value="TRAPP"/>
    <property type="match status" value="1"/>
</dbReference>
<evidence type="ECO:0000313" key="3">
    <source>
        <dbReference type="Proteomes" id="UP000005238"/>
    </source>
</evidence>
<dbReference type="InterPro" id="IPR024096">
    <property type="entry name" value="NO_sig/Golgi_transp_ligand-bd"/>
</dbReference>
<dbReference type="AlphaFoldDB" id="H3GMN0"/>
<dbReference type="PANTHER" id="PTHR12817:SF0">
    <property type="entry name" value="GEO08327P1"/>
    <property type="match status" value="1"/>
</dbReference>
<dbReference type="HOGENOM" id="CLU_076409_3_2_1"/>
<keyword evidence="3" id="KW-1185">Reference proteome</keyword>
<proteinExistence type="inferred from homology"/>
<dbReference type="PANTHER" id="PTHR12817">
    <property type="entry name" value="TRAFFICKING PROTEIN PARTICLE COMPLEX SUBUNIT 6B"/>
    <property type="match status" value="1"/>
</dbReference>
<dbReference type="VEuPathDB" id="FungiDB:KRP23_8110"/>